<dbReference type="Proteomes" id="UP000007800">
    <property type="component" value="Unassembled WGS sequence"/>
</dbReference>
<feature type="region of interest" description="Disordered" evidence="1">
    <location>
        <begin position="1"/>
        <end position="41"/>
    </location>
</feature>
<dbReference type="InParanoid" id="C5L955"/>
<evidence type="ECO:0000313" key="2">
    <source>
        <dbReference type="EMBL" id="EER06738.1"/>
    </source>
</evidence>
<organism evidence="3">
    <name type="scientific">Perkinsus marinus (strain ATCC 50983 / TXsc)</name>
    <dbReference type="NCBI Taxonomy" id="423536"/>
    <lineage>
        <taxon>Eukaryota</taxon>
        <taxon>Sar</taxon>
        <taxon>Alveolata</taxon>
        <taxon>Perkinsozoa</taxon>
        <taxon>Perkinsea</taxon>
        <taxon>Perkinsida</taxon>
        <taxon>Perkinsidae</taxon>
        <taxon>Perkinsus</taxon>
    </lineage>
</organism>
<reference evidence="2 3" key="1">
    <citation type="submission" date="2008-07" db="EMBL/GenBank/DDBJ databases">
        <authorList>
            <person name="El-Sayed N."/>
            <person name="Caler E."/>
            <person name="Inman J."/>
            <person name="Amedeo P."/>
            <person name="Hass B."/>
            <person name="Wortman J."/>
        </authorList>
    </citation>
    <scope>NUCLEOTIDE SEQUENCE [LARGE SCALE GENOMIC DNA]</scope>
    <source>
        <strain evidence="3">ATCC 50983 / TXsc</strain>
    </source>
</reference>
<sequence>MAAEGIEEVEDGRQSKPEAGVTSSGQAEAQGSGTAIKISTTPDIRCRWRARRIHA</sequence>
<evidence type="ECO:0000256" key="1">
    <source>
        <dbReference type="SAM" id="MobiDB-lite"/>
    </source>
</evidence>
<accession>C5L955</accession>
<proteinExistence type="predicted"/>
<dbReference type="GeneID" id="9056604"/>
<evidence type="ECO:0000313" key="3">
    <source>
        <dbReference type="Proteomes" id="UP000007800"/>
    </source>
</evidence>
<name>C5L955_PERM5</name>
<protein>
    <submittedName>
        <fullName evidence="2">Uncharacterized protein</fullName>
    </submittedName>
</protein>
<feature type="compositionally biased region" description="Acidic residues" evidence="1">
    <location>
        <begin position="1"/>
        <end position="10"/>
    </location>
</feature>
<dbReference type="RefSeq" id="XP_002774922.1">
    <property type="nucleotide sequence ID" value="XM_002774876.1"/>
</dbReference>
<feature type="compositionally biased region" description="Polar residues" evidence="1">
    <location>
        <begin position="21"/>
        <end position="41"/>
    </location>
</feature>
<dbReference type="AlphaFoldDB" id="C5L955"/>
<keyword evidence="3" id="KW-1185">Reference proteome</keyword>
<gene>
    <name evidence="2" type="ORF">Pmar_PMAR009613</name>
</gene>
<dbReference type="EMBL" id="GG680357">
    <property type="protein sequence ID" value="EER06738.1"/>
    <property type="molecule type" value="Genomic_DNA"/>
</dbReference>